<dbReference type="CDD" id="cd07153">
    <property type="entry name" value="Fur_like"/>
    <property type="match status" value="1"/>
</dbReference>
<evidence type="ECO:0000256" key="1">
    <source>
        <dbReference type="ARBA" id="ARBA00007957"/>
    </source>
</evidence>
<dbReference type="SUPFAM" id="SSF46785">
    <property type="entry name" value="Winged helix' DNA-binding domain"/>
    <property type="match status" value="1"/>
</dbReference>
<keyword evidence="6" id="KW-0804">Transcription</keyword>
<keyword evidence="10" id="KW-1185">Reference proteome</keyword>
<dbReference type="InterPro" id="IPR036390">
    <property type="entry name" value="WH_DNA-bd_sf"/>
</dbReference>
<dbReference type="InterPro" id="IPR043135">
    <property type="entry name" value="Fur_C"/>
</dbReference>
<reference evidence="9 10" key="1">
    <citation type="submission" date="2018-12" db="EMBL/GenBank/DDBJ databases">
        <title>Genome sequence from the cellulolytic species, Caldicellulosiruptor changbaiensis.</title>
        <authorList>
            <person name="Blumer-Schuette S.E."/>
            <person name="Mendoza C."/>
        </authorList>
    </citation>
    <scope>NUCLEOTIDE SEQUENCE [LARGE SCALE GENOMIC DNA]</scope>
    <source>
        <strain evidence="9 10">CBS-Z</strain>
    </source>
</reference>
<evidence type="ECO:0000313" key="10">
    <source>
        <dbReference type="Proteomes" id="UP000282930"/>
    </source>
</evidence>
<dbReference type="GO" id="GO:0003700">
    <property type="term" value="F:DNA-binding transcription factor activity"/>
    <property type="evidence" value="ECO:0007669"/>
    <property type="project" value="InterPro"/>
</dbReference>
<evidence type="ECO:0000256" key="2">
    <source>
        <dbReference type="ARBA" id="ARBA00022491"/>
    </source>
</evidence>
<dbReference type="Proteomes" id="UP000282930">
    <property type="component" value="Chromosome"/>
</dbReference>
<feature type="binding site" evidence="7">
    <location>
        <position position="93"/>
    </location>
    <ligand>
        <name>Zn(2+)</name>
        <dbReference type="ChEBI" id="CHEBI:29105"/>
    </ligand>
</feature>
<sequence>MINQDIKSILNLHNIKATWQRIEIYKVLNSSNQCLSADEILNMLKNKNFKINLATVYRNLELFVQNGIVVKSTINRKHFFEIKKNEHHHYFVCIKCNAKAEIVDCKINLIEEELNKMNFKILDHNLEVYGICDKCCGREEQ</sequence>
<dbReference type="InterPro" id="IPR002481">
    <property type="entry name" value="FUR"/>
</dbReference>
<feature type="binding site" evidence="7">
    <location>
        <position position="96"/>
    </location>
    <ligand>
        <name>Zn(2+)</name>
        <dbReference type="ChEBI" id="CHEBI:29105"/>
    </ligand>
</feature>
<dbReference type="InterPro" id="IPR036388">
    <property type="entry name" value="WH-like_DNA-bd_sf"/>
</dbReference>
<comment type="cofactor">
    <cofactor evidence="7">
        <name>Zn(2+)</name>
        <dbReference type="ChEBI" id="CHEBI:29105"/>
    </cofactor>
    <text evidence="7">Binds 1 zinc ion per subunit.</text>
</comment>
<feature type="binding site" evidence="7">
    <location>
        <position position="132"/>
    </location>
    <ligand>
        <name>Zn(2+)</name>
        <dbReference type="ChEBI" id="CHEBI:29105"/>
    </ligand>
</feature>
<comment type="similarity">
    <text evidence="1">Belongs to the Fur family.</text>
</comment>
<name>A0A3T0D3S2_9FIRM</name>
<evidence type="ECO:0000256" key="7">
    <source>
        <dbReference type="PIRSR" id="PIRSR602481-1"/>
    </source>
</evidence>
<keyword evidence="3 7" id="KW-0862">Zinc</keyword>
<keyword evidence="5" id="KW-0238">DNA-binding</keyword>
<dbReference type="Gene3D" id="3.30.1490.190">
    <property type="match status" value="1"/>
</dbReference>
<dbReference type="GO" id="GO:1900376">
    <property type="term" value="P:regulation of secondary metabolite biosynthetic process"/>
    <property type="evidence" value="ECO:0007669"/>
    <property type="project" value="TreeGrafter"/>
</dbReference>
<dbReference type="PANTHER" id="PTHR33202:SF8">
    <property type="entry name" value="PEROXIDE-RESPONSIVE REPRESSOR PERR"/>
    <property type="match status" value="1"/>
</dbReference>
<evidence type="ECO:0000256" key="5">
    <source>
        <dbReference type="ARBA" id="ARBA00023125"/>
    </source>
</evidence>
<feature type="binding site" evidence="8">
    <location>
        <position position="87"/>
    </location>
    <ligand>
        <name>Fe cation</name>
        <dbReference type="ChEBI" id="CHEBI:24875"/>
    </ligand>
</feature>
<protein>
    <submittedName>
        <fullName evidence="9">Transcriptional repressor</fullName>
    </submittedName>
</protein>
<comment type="cofactor">
    <cofactor evidence="8">
        <name>Mn(2+)</name>
        <dbReference type="ChEBI" id="CHEBI:29035"/>
    </cofactor>
    <cofactor evidence="8">
        <name>Fe(2+)</name>
        <dbReference type="ChEBI" id="CHEBI:29033"/>
    </cofactor>
    <text evidence="8">Binds 1 Mn(2+) or Fe(2+) ion per subunit.</text>
</comment>
<gene>
    <name evidence="9" type="ORF">ELD05_03215</name>
</gene>
<evidence type="ECO:0000256" key="6">
    <source>
        <dbReference type="ARBA" id="ARBA00023163"/>
    </source>
</evidence>
<dbReference type="Pfam" id="PF01475">
    <property type="entry name" value="FUR"/>
    <property type="match status" value="1"/>
</dbReference>
<dbReference type="AlphaFoldDB" id="A0A3T0D3S2"/>
<feature type="binding site" evidence="7">
    <location>
        <position position="135"/>
    </location>
    <ligand>
        <name>Zn(2+)</name>
        <dbReference type="ChEBI" id="CHEBI:29105"/>
    </ligand>
</feature>
<dbReference type="RefSeq" id="WP_127351332.1">
    <property type="nucleotide sequence ID" value="NZ_CP034791.1"/>
</dbReference>
<organism evidence="9 10">
    <name type="scientific">Caldicellulosiruptor changbaiensis</name>
    <dbReference type="NCBI Taxonomy" id="1222016"/>
    <lineage>
        <taxon>Bacteria</taxon>
        <taxon>Bacillati</taxon>
        <taxon>Bacillota</taxon>
        <taxon>Bacillota incertae sedis</taxon>
        <taxon>Caldicellulosiruptorales</taxon>
        <taxon>Caldicellulosiruptoraceae</taxon>
        <taxon>Caldicellulosiruptor</taxon>
    </lineage>
</organism>
<evidence type="ECO:0000256" key="3">
    <source>
        <dbReference type="ARBA" id="ARBA00022833"/>
    </source>
</evidence>
<accession>A0A3T0D3S2</accession>
<evidence type="ECO:0000256" key="4">
    <source>
        <dbReference type="ARBA" id="ARBA00023015"/>
    </source>
</evidence>
<dbReference type="GO" id="GO:0008270">
    <property type="term" value="F:zinc ion binding"/>
    <property type="evidence" value="ECO:0007669"/>
    <property type="project" value="TreeGrafter"/>
</dbReference>
<evidence type="ECO:0000256" key="8">
    <source>
        <dbReference type="PIRSR" id="PIRSR602481-2"/>
    </source>
</evidence>
<keyword evidence="2" id="KW-0678">Repressor</keyword>
<keyword evidence="7" id="KW-0479">Metal-binding</keyword>
<dbReference type="Gene3D" id="1.10.10.10">
    <property type="entry name" value="Winged helix-like DNA-binding domain superfamily/Winged helix DNA-binding domain"/>
    <property type="match status" value="1"/>
</dbReference>
<keyword evidence="4" id="KW-0805">Transcription regulation</keyword>
<dbReference type="EMBL" id="CP034791">
    <property type="protein sequence ID" value="AZT89739.1"/>
    <property type="molecule type" value="Genomic_DNA"/>
</dbReference>
<dbReference type="GO" id="GO:0045892">
    <property type="term" value="P:negative regulation of DNA-templated transcription"/>
    <property type="evidence" value="ECO:0007669"/>
    <property type="project" value="TreeGrafter"/>
</dbReference>
<evidence type="ECO:0000313" key="9">
    <source>
        <dbReference type="EMBL" id="AZT89739.1"/>
    </source>
</evidence>
<dbReference type="PANTHER" id="PTHR33202">
    <property type="entry name" value="ZINC UPTAKE REGULATION PROTEIN"/>
    <property type="match status" value="1"/>
</dbReference>
<keyword evidence="8" id="KW-0408">Iron</keyword>
<feature type="binding site" evidence="8">
    <location>
        <position position="124"/>
    </location>
    <ligand>
        <name>Fe cation</name>
        <dbReference type="ChEBI" id="CHEBI:24875"/>
    </ligand>
</feature>
<dbReference type="GO" id="GO:0000976">
    <property type="term" value="F:transcription cis-regulatory region binding"/>
    <property type="evidence" value="ECO:0007669"/>
    <property type="project" value="TreeGrafter"/>
</dbReference>
<dbReference type="KEGG" id="ccha:ELD05_03215"/>
<proteinExistence type="inferred from homology"/>